<keyword evidence="15" id="KW-1185">Reference proteome</keyword>
<feature type="transmembrane region" description="Helical" evidence="11">
    <location>
        <begin position="432"/>
        <end position="455"/>
    </location>
</feature>
<gene>
    <name evidence="14" type="ORF">KUTeg_010299</name>
</gene>
<comment type="cofactor">
    <cofactor evidence="1">
        <name>a divalent metal cation</name>
        <dbReference type="ChEBI" id="CHEBI:60240"/>
    </cofactor>
</comment>
<name>A0ABQ9F9N0_TEGGR</name>
<evidence type="ECO:0000259" key="12">
    <source>
        <dbReference type="Pfam" id="PF07885"/>
    </source>
</evidence>
<feature type="transmembrane region" description="Helical" evidence="11">
    <location>
        <begin position="467"/>
        <end position="487"/>
    </location>
</feature>
<keyword evidence="4 10" id="KW-0812">Transmembrane</keyword>
<comment type="caution">
    <text evidence="14">The sequence shown here is derived from an EMBL/GenBank/DDBJ whole genome shotgun (WGS) entry which is preliminary data.</text>
</comment>
<evidence type="ECO:0000256" key="1">
    <source>
        <dbReference type="ARBA" id="ARBA00001968"/>
    </source>
</evidence>
<organism evidence="14 15">
    <name type="scientific">Tegillarca granosa</name>
    <name type="common">Malaysian cockle</name>
    <name type="synonym">Anadara granosa</name>
    <dbReference type="NCBI Taxonomy" id="220873"/>
    <lineage>
        <taxon>Eukaryota</taxon>
        <taxon>Metazoa</taxon>
        <taxon>Spiralia</taxon>
        <taxon>Lophotrochozoa</taxon>
        <taxon>Mollusca</taxon>
        <taxon>Bivalvia</taxon>
        <taxon>Autobranchia</taxon>
        <taxon>Pteriomorphia</taxon>
        <taxon>Arcoida</taxon>
        <taxon>Arcoidea</taxon>
        <taxon>Arcidae</taxon>
        <taxon>Tegillarca</taxon>
    </lineage>
</organism>
<dbReference type="PANTHER" id="PTHR11003">
    <property type="entry name" value="POTASSIUM CHANNEL, SUBFAMILY K"/>
    <property type="match status" value="1"/>
</dbReference>
<evidence type="ECO:0000256" key="4">
    <source>
        <dbReference type="ARBA" id="ARBA00022692"/>
    </source>
</evidence>
<keyword evidence="5" id="KW-0479">Metal-binding</keyword>
<comment type="subcellular location">
    <subcellularLocation>
        <location evidence="2">Membrane</location>
        <topology evidence="2">Multi-pass membrane protein</topology>
    </subcellularLocation>
</comment>
<dbReference type="Pfam" id="PF07885">
    <property type="entry name" value="Ion_trans_2"/>
    <property type="match status" value="2"/>
</dbReference>
<feature type="domain" description="DDE Tnp4" evidence="13">
    <location>
        <begin position="56"/>
        <end position="205"/>
    </location>
</feature>
<evidence type="ECO:0000256" key="5">
    <source>
        <dbReference type="ARBA" id="ARBA00022723"/>
    </source>
</evidence>
<dbReference type="EMBL" id="JARBDR010000440">
    <property type="protein sequence ID" value="KAJ8312926.1"/>
    <property type="molecule type" value="Genomic_DNA"/>
</dbReference>
<dbReference type="InterPro" id="IPR003280">
    <property type="entry name" value="2pore_dom_K_chnl"/>
</dbReference>
<feature type="domain" description="Potassium channel" evidence="12">
    <location>
        <begin position="411"/>
        <end position="489"/>
    </location>
</feature>
<proteinExistence type="inferred from homology"/>
<evidence type="ECO:0000313" key="15">
    <source>
        <dbReference type="Proteomes" id="UP001217089"/>
    </source>
</evidence>
<evidence type="ECO:0000259" key="13">
    <source>
        <dbReference type="Pfam" id="PF13359"/>
    </source>
</evidence>
<evidence type="ECO:0000256" key="6">
    <source>
        <dbReference type="ARBA" id="ARBA00022989"/>
    </source>
</evidence>
<reference evidence="14 15" key="1">
    <citation type="submission" date="2022-12" db="EMBL/GenBank/DDBJ databases">
        <title>Chromosome-level genome of Tegillarca granosa.</title>
        <authorList>
            <person name="Kim J."/>
        </authorList>
    </citation>
    <scope>NUCLEOTIDE SEQUENCE [LARGE SCALE GENOMIC DNA]</scope>
    <source>
        <strain evidence="14">Teg-2019</strain>
        <tissue evidence="14">Adductor muscle</tissue>
    </source>
</reference>
<evidence type="ECO:0000256" key="8">
    <source>
        <dbReference type="ARBA" id="ARBA00023136"/>
    </source>
</evidence>
<dbReference type="PANTHER" id="PTHR11003:SF334">
    <property type="entry name" value="FI03418P"/>
    <property type="match status" value="1"/>
</dbReference>
<keyword evidence="7 10" id="KW-0406">Ion transport</keyword>
<feature type="domain" description="Potassium channel" evidence="12">
    <location>
        <begin position="244"/>
        <end position="279"/>
    </location>
</feature>
<sequence>MFFGIGEWAVYNIIRNVSDVLCQHRHEYISLPNIEKMIYQTTFYDLCGIPNVCGALDGTHIAIVNCPQGESDYINRKGFASLIVDETLIINNAYTGWSGSVHDARVLRYSQFYDDAEQGKNVSRGNYIFADAAYPLKRRIMTPYKDNGHLTPHQKKFNKSLSSGRQCVERAIAHLKGRFRRLQKVYCKQVQDICKLTIACCILHNLCIICADELEDFIDMSLVQNVNNYRNIYQDLPAAEIVRYGHITPKTWAGRLITIIYALIGIPLTLLCLANIGKIWSKGFKLLYSKILPINKQPLSRTLTKQDHTHERKKECCDDIGGTKENGHLMNSEHSNIGLNCKLISQERKNYNEKRTVIGHEHSVEKGHGDVINQDLSGNMHEGQGSNNHEHEKKTKEITNVQVPIFVCILLVTVYILIGVLIFTFWERKWNILTSAYFCFITLSTIGFGDFVPGHSIESWSNQPKQIVCTLYLLFGLALLAMCFDLIQDQARVLARRVGVLIKLLKQET</sequence>
<evidence type="ECO:0000256" key="7">
    <source>
        <dbReference type="ARBA" id="ARBA00023065"/>
    </source>
</evidence>
<evidence type="ECO:0000256" key="10">
    <source>
        <dbReference type="RuleBase" id="RU003857"/>
    </source>
</evidence>
<dbReference type="Pfam" id="PF13359">
    <property type="entry name" value="DDE_Tnp_4"/>
    <property type="match status" value="1"/>
</dbReference>
<keyword evidence="8 11" id="KW-0472">Membrane</keyword>
<keyword evidence="9 10" id="KW-0407">Ion channel</keyword>
<protein>
    <submittedName>
        <fullName evidence="14">Uncharacterized protein</fullName>
    </submittedName>
</protein>
<dbReference type="SUPFAM" id="SSF81324">
    <property type="entry name" value="Voltage-gated potassium channels"/>
    <property type="match status" value="2"/>
</dbReference>
<evidence type="ECO:0000256" key="3">
    <source>
        <dbReference type="ARBA" id="ARBA00022448"/>
    </source>
</evidence>
<evidence type="ECO:0000256" key="9">
    <source>
        <dbReference type="ARBA" id="ARBA00023303"/>
    </source>
</evidence>
<dbReference type="PRINTS" id="PR01333">
    <property type="entry name" value="2POREKCHANEL"/>
</dbReference>
<dbReference type="InterPro" id="IPR027806">
    <property type="entry name" value="HARBI1_dom"/>
</dbReference>
<feature type="transmembrane region" description="Helical" evidence="11">
    <location>
        <begin position="403"/>
        <end position="426"/>
    </location>
</feature>
<accession>A0ABQ9F9N0</accession>
<evidence type="ECO:0000256" key="11">
    <source>
        <dbReference type="SAM" id="Phobius"/>
    </source>
</evidence>
<dbReference type="Proteomes" id="UP001217089">
    <property type="component" value="Unassembled WGS sequence"/>
</dbReference>
<dbReference type="Gene3D" id="1.10.287.70">
    <property type="match status" value="1"/>
</dbReference>
<evidence type="ECO:0000256" key="2">
    <source>
        <dbReference type="ARBA" id="ARBA00004141"/>
    </source>
</evidence>
<keyword evidence="3 10" id="KW-0813">Transport</keyword>
<keyword evidence="6 11" id="KW-1133">Transmembrane helix</keyword>
<evidence type="ECO:0000313" key="14">
    <source>
        <dbReference type="EMBL" id="KAJ8312926.1"/>
    </source>
</evidence>
<comment type="similarity">
    <text evidence="10">Belongs to the two pore domain potassium channel (TC 1.A.1.8) family.</text>
</comment>
<dbReference type="InterPro" id="IPR013099">
    <property type="entry name" value="K_chnl_dom"/>
</dbReference>